<dbReference type="Proteomes" id="UP000093000">
    <property type="component" value="Unassembled WGS sequence"/>
</dbReference>
<gene>
    <name evidence="8" type="primary">dnajb14</name>
    <name evidence="8" type="ORF">A0J61_00681</name>
</gene>
<keyword evidence="9" id="KW-1185">Reference proteome</keyword>
<dbReference type="STRING" id="101091.A0A1C7NS87"/>
<evidence type="ECO:0000256" key="5">
    <source>
        <dbReference type="SAM" id="MobiDB-lite"/>
    </source>
</evidence>
<evidence type="ECO:0000256" key="6">
    <source>
        <dbReference type="SAM" id="Phobius"/>
    </source>
</evidence>
<evidence type="ECO:0000256" key="4">
    <source>
        <dbReference type="ARBA" id="ARBA00023136"/>
    </source>
</evidence>
<feature type="domain" description="J" evidence="7">
    <location>
        <begin position="99"/>
        <end position="163"/>
    </location>
</feature>
<dbReference type="GO" id="GO:0005789">
    <property type="term" value="C:endoplasmic reticulum membrane"/>
    <property type="evidence" value="ECO:0007669"/>
    <property type="project" value="TreeGrafter"/>
</dbReference>
<dbReference type="InterPro" id="IPR036869">
    <property type="entry name" value="J_dom_sf"/>
</dbReference>
<evidence type="ECO:0000256" key="3">
    <source>
        <dbReference type="ARBA" id="ARBA00022989"/>
    </source>
</evidence>
<dbReference type="FunFam" id="1.10.287.110:FF:000070">
    <property type="entry name" value="Endoplasmic reticulum protein, putative"/>
    <property type="match status" value="1"/>
</dbReference>
<name>A0A1C7NS87_9FUNG</name>
<dbReference type="PRINTS" id="PR00625">
    <property type="entry name" value="JDOMAIN"/>
</dbReference>
<keyword evidence="4 6" id="KW-0472">Membrane</keyword>
<evidence type="ECO:0000259" key="7">
    <source>
        <dbReference type="PROSITE" id="PS50076"/>
    </source>
</evidence>
<dbReference type="InParanoid" id="A0A1C7NS87"/>
<dbReference type="PANTHER" id="PTHR43908">
    <property type="entry name" value="AT29763P-RELATED"/>
    <property type="match status" value="1"/>
</dbReference>
<dbReference type="InterPro" id="IPR001623">
    <property type="entry name" value="DnaJ_domain"/>
</dbReference>
<dbReference type="Gene3D" id="1.10.287.110">
    <property type="entry name" value="DnaJ domain"/>
    <property type="match status" value="1"/>
</dbReference>
<accession>A0A1C7NS87</accession>
<dbReference type="InterPro" id="IPR051100">
    <property type="entry name" value="DnaJ_subfamily_B/C"/>
</dbReference>
<dbReference type="SMART" id="SM00271">
    <property type="entry name" value="DnaJ"/>
    <property type="match status" value="1"/>
</dbReference>
<dbReference type="OrthoDB" id="1507364at2759"/>
<evidence type="ECO:0000256" key="2">
    <source>
        <dbReference type="ARBA" id="ARBA00022692"/>
    </source>
</evidence>
<dbReference type="GO" id="GO:0071218">
    <property type="term" value="P:cellular response to misfolded protein"/>
    <property type="evidence" value="ECO:0007669"/>
    <property type="project" value="TreeGrafter"/>
</dbReference>
<keyword evidence="3 6" id="KW-1133">Transmembrane helix</keyword>
<evidence type="ECO:0000313" key="9">
    <source>
        <dbReference type="Proteomes" id="UP000093000"/>
    </source>
</evidence>
<comment type="caution">
    <text evidence="8">The sequence shown here is derived from an EMBL/GenBank/DDBJ whole genome shotgun (WGS) entry which is preliminary data.</text>
</comment>
<dbReference type="PROSITE" id="PS50076">
    <property type="entry name" value="DNAJ_2"/>
    <property type="match status" value="1"/>
</dbReference>
<evidence type="ECO:0000313" key="8">
    <source>
        <dbReference type="EMBL" id="OBZ91286.1"/>
    </source>
</evidence>
<sequence length="393" mass="45561">MPGDEALKCLTIAKSALGLGNLSKALKFCEKSIRLFPTTQGEQLLSAIKSSTRRSDQTGSFTPEEKPKQRQFTESVTSDRKYTQEQLQAVKTILACGRDYYKVLSVERSATDAQIKKAYRKQALQFHPDKNSAPGADEAFKLVAKAFDVLSDSNKRAIHDEGGDIDNNRGRTSNSYYQPQHTYQRRYTNEVTPEDLFNMFFGGGMRNGFGTGFRQQQQYHQQFRSRQQQSRFGRQQQQQQQQRQYQQAYQQHTNGLTQFLPIILLLLVAVFAMLFSFEGEPTYSFRPTPSNTNLRTTQSNHINYYVNPNVFDTTIKNNRYKFKRTEKQIESDWLNELRHACQQEQRHKSNLLSQADGIMFGIIGRNEKAYKKAQNMKLKHCNELRRLSRKIRN</sequence>
<keyword evidence="2 6" id="KW-0812">Transmembrane</keyword>
<dbReference type="EMBL" id="LUGH01000016">
    <property type="protein sequence ID" value="OBZ91286.1"/>
    <property type="molecule type" value="Genomic_DNA"/>
</dbReference>
<organism evidence="8 9">
    <name type="scientific">Choanephora cucurbitarum</name>
    <dbReference type="NCBI Taxonomy" id="101091"/>
    <lineage>
        <taxon>Eukaryota</taxon>
        <taxon>Fungi</taxon>
        <taxon>Fungi incertae sedis</taxon>
        <taxon>Mucoromycota</taxon>
        <taxon>Mucoromycotina</taxon>
        <taxon>Mucoromycetes</taxon>
        <taxon>Mucorales</taxon>
        <taxon>Mucorineae</taxon>
        <taxon>Choanephoraceae</taxon>
        <taxon>Choanephoroideae</taxon>
        <taxon>Choanephora</taxon>
    </lineage>
</organism>
<feature type="transmembrane region" description="Helical" evidence="6">
    <location>
        <begin position="259"/>
        <end position="277"/>
    </location>
</feature>
<feature type="compositionally biased region" description="Polar residues" evidence="5">
    <location>
        <begin position="170"/>
        <end position="180"/>
    </location>
</feature>
<protein>
    <submittedName>
        <fullName evidence="8">DnaJ subfamily B member 14</fullName>
    </submittedName>
</protein>
<dbReference type="CDD" id="cd06257">
    <property type="entry name" value="DnaJ"/>
    <property type="match status" value="1"/>
</dbReference>
<dbReference type="AlphaFoldDB" id="A0A1C7NS87"/>
<feature type="region of interest" description="Disordered" evidence="5">
    <location>
        <begin position="50"/>
        <end position="79"/>
    </location>
</feature>
<reference evidence="8 9" key="1">
    <citation type="submission" date="2016-03" db="EMBL/GenBank/DDBJ databases">
        <title>Choanephora cucurbitarum.</title>
        <authorList>
            <person name="Min B."/>
            <person name="Park H."/>
            <person name="Park J.-H."/>
            <person name="Shin H.-D."/>
            <person name="Choi I.-G."/>
        </authorList>
    </citation>
    <scope>NUCLEOTIDE SEQUENCE [LARGE SCALE GENOMIC DNA]</scope>
    <source>
        <strain evidence="8 9">KUS-F28377</strain>
    </source>
</reference>
<feature type="region of interest" description="Disordered" evidence="5">
    <location>
        <begin position="159"/>
        <end position="180"/>
    </location>
</feature>
<dbReference type="InterPro" id="IPR015399">
    <property type="entry name" value="DUF1977_DnaJ-like"/>
</dbReference>
<comment type="subcellular location">
    <subcellularLocation>
        <location evidence="1">Membrane</location>
        <topology evidence="1">Single-pass membrane protein</topology>
    </subcellularLocation>
</comment>
<dbReference type="FunCoup" id="A0A1C7NS87">
    <property type="interactions" value="505"/>
</dbReference>
<evidence type="ECO:0000256" key="1">
    <source>
        <dbReference type="ARBA" id="ARBA00004167"/>
    </source>
</evidence>
<dbReference type="GO" id="GO:0030544">
    <property type="term" value="F:Hsp70 protein binding"/>
    <property type="evidence" value="ECO:0007669"/>
    <property type="project" value="TreeGrafter"/>
</dbReference>
<dbReference type="Pfam" id="PF00226">
    <property type="entry name" value="DnaJ"/>
    <property type="match status" value="1"/>
</dbReference>
<dbReference type="PANTHER" id="PTHR43908:SF3">
    <property type="entry name" value="AT29763P-RELATED"/>
    <property type="match status" value="1"/>
</dbReference>
<feature type="region of interest" description="Disordered" evidence="5">
    <location>
        <begin position="215"/>
        <end position="240"/>
    </location>
</feature>
<feature type="compositionally biased region" description="Basic and acidic residues" evidence="5">
    <location>
        <begin position="159"/>
        <end position="169"/>
    </location>
</feature>
<dbReference type="SUPFAM" id="SSF46565">
    <property type="entry name" value="Chaperone J-domain"/>
    <property type="match status" value="1"/>
</dbReference>
<dbReference type="Pfam" id="PF09320">
    <property type="entry name" value="DUF1977"/>
    <property type="match status" value="1"/>
</dbReference>
<proteinExistence type="predicted"/>